<dbReference type="PANTHER" id="PTHR43806:SF11">
    <property type="entry name" value="CEREVISIN-RELATED"/>
    <property type="match status" value="1"/>
</dbReference>
<dbReference type="GO" id="GO:0004252">
    <property type="term" value="F:serine-type endopeptidase activity"/>
    <property type="evidence" value="ECO:0007669"/>
    <property type="project" value="InterPro"/>
</dbReference>
<dbReference type="Pfam" id="PF00082">
    <property type="entry name" value="Peptidase_S8"/>
    <property type="match status" value="1"/>
</dbReference>
<comment type="caution">
    <text evidence="5">Lacks conserved residue(s) required for the propagation of feature annotation.</text>
</comment>
<organism evidence="8 9">
    <name type="scientific">Actinoplanes philippinensis</name>
    <dbReference type="NCBI Taxonomy" id="35752"/>
    <lineage>
        <taxon>Bacteria</taxon>
        <taxon>Bacillati</taxon>
        <taxon>Actinomycetota</taxon>
        <taxon>Actinomycetes</taxon>
        <taxon>Micromonosporales</taxon>
        <taxon>Micromonosporaceae</taxon>
        <taxon>Actinoplanes</taxon>
    </lineage>
</organism>
<comment type="similarity">
    <text evidence="1 5">Belongs to the peptidase S8 family.</text>
</comment>
<dbReference type="STRING" id="35752.SAMN05421541_11794"/>
<feature type="signal peptide" evidence="6">
    <location>
        <begin position="1"/>
        <end position="23"/>
    </location>
</feature>
<dbReference type="Gene3D" id="2.60.40.10">
    <property type="entry name" value="Immunoglobulins"/>
    <property type="match status" value="3"/>
</dbReference>
<dbReference type="SUPFAM" id="SSF52743">
    <property type="entry name" value="Subtilisin-like"/>
    <property type="match status" value="1"/>
</dbReference>
<dbReference type="InterPro" id="IPR036852">
    <property type="entry name" value="Peptidase_S8/S53_dom_sf"/>
</dbReference>
<dbReference type="OrthoDB" id="5240330at2"/>
<evidence type="ECO:0000256" key="4">
    <source>
        <dbReference type="ARBA" id="ARBA00022825"/>
    </source>
</evidence>
<dbReference type="PANTHER" id="PTHR43806">
    <property type="entry name" value="PEPTIDASE S8"/>
    <property type="match status" value="1"/>
</dbReference>
<dbReference type="InterPro" id="IPR000209">
    <property type="entry name" value="Peptidase_S8/S53_dom"/>
</dbReference>
<reference evidence="8 9" key="1">
    <citation type="submission" date="2016-10" db="EMBL/GenBank/DDBJ databases">
        <authorList>
            <person name="de Groot N.N."/>
        </authorList>
    </citation>
    <scope>NUCLEOTIDE SEQUENCE [LARGE SCALE GENOMIC DNA]</scope>
    <source>
        <strain evidence="8 9">DSM 43019</strain>
    </source>
</reference>
<keyword evidence="4" id="KW-0720">Serine protease</keyword>
<dbReference type="InterPro" id="IPR050131">
    <property type="entry name" value="Peptidase_S8_subtilisin-like"/>
</dbReference>
<evidence type="ECO:0000256" key="3">
    <source>
        <dbReference type="ARBA" id="ARBA00022801"/>
    </source>
</evidence>
<evidence type="ECO:0000256" key="6">
    <source>
        <dbReference type="SAM" id="SignalP"/>
    </source>
</evidence>
<dbReference type="PRINTS" id="PR00723">
    <property type="entry name" value="SUBTILISIN"/>
</dbReference>
<keyword evidence="3" id="KW-0378">Hydrolase</keyword>
<accession>A0A1I2KJY2</accession>
<evidence type="ECO:0000256" key="1">
    <source>
        <dbReference type="ARBA" id="ARBA00011073"/>
    </source>
</evidence>
<evidence type="ECO:0000256" key="5">
    <source>
        <dbReference type="PROSITE-ProRule" id="PRU01240"/>
    </source>
</evidence>
<name>A0A1I2KJY2_9ACTN</name>
<dbReference type="RefSeq" id="WP_093620737.1">
    <property type="nucleotide sequence ID" value="NZ_BOMT01000081.1"/>
</dbReference>
<proteinExistence type="inferred from homology"/>
<dbReference type="Gene3D" id="3.40.50.200">
    <property type="entry name" value="Peptidase S8/S53 domain"/>
    <property type="match status" value="1"/>
</dbReference>
<dbReference type="GO" id="GO:0005975">
    <property type="term" value="P:carbohydrate metabolic process"/>
    <property type="evidence" value="ECO:0007669"/>
    <property type="project" value="UniProtKB-ARBA"/>
</dbReference>
<evidence type="ECO:0000313" key="8">
    <source>
        <dbReference type="EMBL" id="SFF67254.1"/>
    </source>
</evidence>
<dbReference type="PROSITE" id="PS51892">
    <property type="entry name" value="SUBTILASE"/>
    <property type="match status" value="1"/>
</dbReference>
<feature type="chain" id="PRO_5011790285" evidence="6">
    <location>
        <begin position="24"/>
        <end position="730"/>
    </location>
</feature>
<evidence type="ECO:0000259" key="7">
    <source>
        <dbReference type="Pfam" id="PF00082"/>
    </source>
</evidence>
<dbReference type="Proteomes" id="UP000199645">
    <property type="component" value="Unassembled WGS sequence"/>
</dbReference>
<dbReference type="GO" id="GO:0006508">
    <property type="term" value="P:proteolysis"/>
    <property type="evidence" value="ECO:0007669"/>
    <property type="project" value="UniProtKB-KW"/>
</dbReference>
<dbReference type="AlphaFoldDB" id="A0A1I2KJY2"/>
<dbReference type="Pfam" id="PF17957">
    <property type="entry name" value="Big_7"/>
    <property type="match status" value="2"/>
</dbReference>
<evidence type="ECO:0000313" key="9">
    <source>
        <dbReference type="Proteomes" id="UP000199645"/>
    </source>
</evidence>
<keyword evidence="6" id="KW-0732">Signal</keyword>
<protein>
    <submittedName>
        <fullName evidence="8">Subtilase family protein</fullName>
    </submittedName>
</protein>
<keyword evidence="9" id="KW-1185">Reference proteome</keyword>
<gene>
    <name evidence="8" type="ORF">SAMN05421541_11794</name>
</gene>
<keyword evidence="2" id="KW-0645">Protease</keyword>
<dbReference type="InterPro" id="IPR013783">
    <property type="entry name" value="Ig-like_fold"/>
</dbReference>
<dbReference type="InterPro" id="IPR015500">
    <property type="entry name" value="Peptidase_S8_subtilisin-rel"/>
</dbReference>
<sequence length="730" mass="74355">MRIVSSSLVAALMVGLAAAPASAATEDRILPGRLVVGLTPAGSADTVLARIGDLALGSRPVPGLNAIVVDVPADRRIEAGDRARGAGVRHVQPDVKVTTGVVPGDAAKAGSLETNRVAGARTWGPGRAGVLVAVVGTGVSPAAELPAARIRPGRDFVGGDEDAADEDGNGTAVAAVIAGTGDSGVCADCDILPVRVQGGVADGNAVDLAAGIVWAADQGARVIAVTGTTDFPTYLLKDAVAHAEAKGALIVNGSGSTGIVQPQHPGNYGDVLTVSTVDGSGRKSSNTNRNNAFYIDVAAADNLYVAGRYLAGSSASAAVVAGVAGLAFAAKPGVSAAQVRDAVIRGAIPSPEQSYDPPILDASYVLNAIGGADTTAPVVSTGFTDGQALGDWIEVRPTVTDDHAVARVEVLVDGILIGERSRPWDQPVWIDPSVGGAGSRTITVRAHDYAGNVGEKATTVTFDTSAPAVTIDSPSPAPFLRNPVDVVATVTGEATRVYANGMPMTRLPGTDRWKATIQVRNNAGPLFGVTAYDAAGNGGSAAFEGRVDDAAPTATSISPGSGARIRGTATVTISGVKDDVSGVGQAELWANGRLVGRDTTAPYSVKVATGAYSGNVDLVWKLTDVAGNSRTYSRRVIADNAGPSVSISKAPANKAKIKGTTRVYVKASDPSGVARVELLVNGKVVARDSTAGYVLAFNATKLKKTMKVQVRAYDKLGNVKYTSTRTWYRK</sequence>
<dbReference type="EMBL" id="FONV01000017">
    <property type="protein sequence ID" value="SFF67254.1"/>
    <property type="molecule type" value="Genomic_DNA"/>
</dbReference>
<feature type="domain" description="Peptidase S8/S53" evidence="7">
    <location>
        <begin position="128"/>
        <end position="347"/>
    </location>
</feature>
<evidence type="ECO:0000256" key="2">
    <source>
        <dbReference type="ARBA" id="ARBA00022670"/>
    </source>
</evidence>